<dbReference type="InterPro" id="IPR013096">
    <property type="entry name" value="Cupin_2"/>
</dbReference>
<dbReference type="RefSeq" id="WP_094852642.1">
    <property type="nucleotide sequence ID" value="NZ_NEVM01000001.1"/>
</dbReference>
<dbReference type="GO" id="GO:0046872">
    <property type="term" value="F:metal ion binding"/>
    <property type="evidence" value="ECO:0007669"/>
    <property type="project" value="UniProtKB-KW"/>
</dbReference>
<dbReference type="InterPro" id="IPR051610">
    <property type="entry name" value="GPI/OXD"/>
</dbReference>
<keyword evidence="1" id="KW-0479">Metal-binding</keyword>
<name>A0A261SNE6_9BORD</name>
<sequence>MTPTAQAQAPAQAGLNKPQIFHPDQMKAYERGGGARTIPLASASKGAEAFINGITEFGPGARIPFHYHNCEESVMLLEGDAMFDIDGQEFHLKPMDTTWIPAGVPHRFRNLSETEGMKILWIYGSVNATRTLVETGETRPITAEHKG</sequence>
<dbReference type="AlphaFoldDB" id="A0A261SNE6"/>
<evidence type="ECO:0000256" key="2">
    <source>
        <dbReference type="SAM" id="MobiDB-lite"/>
    </source>
</evidence>
<dbReference type="InterPro" id="IPR011051">
    <property type="entry name" value="RmlC_Cupin_sf"/>
</dbReference>
<dbReference type="InterPro" id="IPR014710">
    <property type="entry name" value="RmlC-like_jellyroll"/>
</dbReference>
<accession>A0A261SNE6</accession>
<comment type="caution">
    <text evidence="4">The sequence shown here is derived from an EMBL/GenBank/DDBJ whole genome shotgun (WGS) entry which is preliminary data.</text>
</comment>
<feature type="domain" description="Cupin type-2" evidence="3">
    <location>
        <begin position="54"/>
        <end position="123"/>
    </location>
</feature>
<evidence type="ECO:0000313" key="4">
    <source>
        <dbReference type="EMBL" id="OZI38547.1"/>
    </source>
</evidence>
<dbReference type="PANTHER" id="PTHR35848">
    <property type="entry name" value="OXALATE-BINDING PROTEIN"/>
    <property type="match status" value="1"/>
</dbReference>
<proteinExistence type="predicted"/>
<evidence type="ECO:0000259" key="3">
    <source>
        <dbReference type="Pfam" id="PF07883"/>
    </source>
</evidence>
<dbReference type="Gene3D" id="2.60.120.10">
    <property type="entry name" value="Jelly Rolls"/>
    <property type="match status" value="1"/>
</dbReference>
<evidence type="ECO:0000313" key="5">
    <source>
        <dbReference type="Proteomes" id="UP000216020"/>
    </source>
</evidence>
<dbReference type="PANTHER" id="PTHR35848:SF6">
    <property type="entry name" value="CUPIN TYPE-2 DOMAIN-CONTAINING PROTEIN"/>
    <property type="match status" value="1"/>
</dbReference>
<organism evidence="4 5">
    <name type="scientific">Bordetella genomosp. 10</name>
    <dbReference type="NCBI Taxonomy" id="1416804"/>
    <lineage>
        <taxon>Bacteria</taxon>
        <taxon>Pseudomonadati</taxon>
        <taxon>Pseudomonadota</taxon>
        <taxon>Betaproteobacteria</taxon>
        <taxon>Burkholderiales</taxon>
        <taxon>Alcaligenaceae</taxon>
        <taxon>Bordetella</taxon>
    </lineage>
</organism>
<dbReference type="Proteomes" id="UP000216020">
    <property type="component" value="Unassembled WGS sequence"/>
</dbReference>
<dbReference type="EMBL" id="NEVM01000001">
    <property type="protein sequence ID" value="OZI38547.1"/>
    <property type="molecule type" value="Genomic_DNA"/>
</dbReference>
<dbReference type="SUPFAM" id="SSF51182">
    <property type="entry name" value="RmlC-like cupins"/>
    <property type="match status" value="1"/>
</dbReference>
<keyword evidence="5" id="KW-1185">Reference proteome</keyword>
<reference evidence="5" key="1">
    <citation type="submission" date="2017-05" db="EMBL/GenBank/DDBJ databases">
        <title>Complete and WGS of Bordetella genogroups.</title>
        <authorList>
            <person name="Spilker T."/>
            <person name="Lipuma J."/>
        </authorList>
    </citation>
    <scope>NUCLEOTIDE SEQUENCE [LARGE SCALE GENOMIC DNA]</scope>
    <source>
        <strain evidence="5">AU16122</strain>
    </source>
</reference>
<protein>
    <submittedName>
        <fullName evidence="4">Cupin</fullName>
    </submittedName>
</protein>
<feature type="compositionally biased region" description="Low complexity" evidence="2">
    <location>
        <begin position="1"/>
        <end position="13"/>
    </location>
</feature>
<feature type="region of interest" description="Disordered" evidence="2">
    <location>
        <begin position="1"/>
        <end position="22"/>
    </location>
</feature>
<evidence type="ECO:0000256" key="1">
    <source>
        <dbReference type="ARBA" id="ARBA00022723"/>
    </source>
</evidence>
<gene>
    <name evidence="4" type="ORF">CAL29_01370</name>
</gene>
<dbReference type="Pfam" id="PF07883">
    <property type="entry name" value="Cupin_2"/>
    <property type="match status" value="1"/>
</dbReference>
<dbReference type="OrthoDB" id="122936at2"/>